<dbReference type="Proteomes" id="UP000887116">
    <property type="component" value="Unassembled WGS sequence"/>
</dbReference>
<organism evidence="1 2">
    <name type="scientific">Trichonephila clavata</name>
    <name type="common">Joro spider</name>
    <name type="synonym">Nephila clavata</name>
    <dbReference type="NCBI Taxonomy" id="2740835"/>
    <lineage>
        <taxon>Eukaryota</taxon>
        <taxon>Metazoa</taxon>
        <taxon>Ecdysozoa</taxon>
        <taxon>Arthropoda</taxon>
        <taxon>Chelicerata</taxon>
        <taxon>Arachnida</taxon>
        <taxon>Araneae</taxon>
        <taxon>Araneomorphae</taxon>
        <taxon>Entelegynae</taxon>
        <taxon>Araneoidea</taxon>
        <taxon>Nephilidae</taxon>
        <taxon>Trichonephila</taxon>
    </lineage>
</organism>
<proteinExistence type="predicted"/>
<evidence type="ECO:0000313" key="2">
    <source>
        <dbReference type="Proteomes" id="UP000887116"/>
    </source>
</evidence>
<keyword evidence="2" id="KW-1185">Reference proteome</keyword>
<protein>
    <submittedName>
        <fullName evidence="1">Uncharacterized protein</fullName>
    </submittedName>
</protein>
<gene>
    <name evidence="1" type="ORF">TNCT_642481</name>
</gene>
<name>A0A8X6F106_TRICU</name>
<comment type="caution">
    <text evidence="1">The sequence shown here is derived from an EMBL/GenBank/DDBJ whole genome shotgun (WGS) entry which is preliminary data.</text>
</comment>
<accession>A0A8X6F106</accession>
<dbReference type="AlphaFoldDB" id="A0A8X6F106"/>
<dbReference type="EMBL" id="BMAO01020384">
    <property type="protein sequence ID" value="GFQ66982.1"/>
    <property type="molecule type" value="Genomic_DNA"/>
</dbReference>
<evidence type="ECO:0000313" key="1">
    <source>
        <dbReference type="EMBL" id="GFQ66982.1"/>
    </source>
</evidence>
<reference evidence="1" key="1">
    <citation type="submission" date="2020-07" db="EMBL/GenBank/DDBJ databases">
        <title>Multicomponent nature underlies the extraordinary mechanical properties of spider dragline silk.</title>
        <authorList>
            <person name="Kono N."/>
            <person name="Nakamura H."/>
            <person name="Mori M."/>
            <person name="Yoshida Y."/>
            <person name="Ohtoshi R."/>
            <person name="Malay A.D."/>
            <person name="Moran D.A.P."/>
            <person name="Tomita M."/>
            <person name="Numata K."/>
            <person name="Arakawa K."/>
        </authorList>
    </citation>
    <scope>NUCLEOTIDE SEQUENCE</scope>
</reference>
<sequence>MFREIKPSGTLVVGYIALGTVCQRSMVKQRFSKTITDYYAHSNSSKLEFKSCNRLDNYHLPFIEREPEPFQKISNIYIFEPFFLSGKKATDASFSSRAVSPFTGVKREGNFYVASNTKRFSALCFPARFHSCILTIVDKSSESLGVEVEPKWPSGFVRKMHKETVG</sequence>